<name>A0A2T1A9C0_TRISK</name>
<organism evidence="3 4">
    <name type="scientific">Tritonibacter scottomollicae</name>
    <name type="common">Epibacterium scottomollicae</name>
    <dbReference type="NCBI Taxonomy" id="483013"/>
    <lineage>
        <taxon>Bacteria</taxon>
        <taxon>Pseudomonadati</taxon>
        <taxon>Pseudomonadota</taxon>
        <taxon>Alphaproteobacteria</taxon>
        <taxon>Rhodobacterales</taxon>
        <taxon>Paracoccaceae</taxon>
        <taxon>Tritonibacter</taxon>
    </lineage>
</organism>
<feature type="region of interest" description="Disordered" evidence="1">
    <location>
        <begin position="90"/>
        <end position="136"/>
    </location>
</feature>
<feature type="transmembrane region" description="Helical" evidence="2">
    <location>
        <begin position="12"/>
        <end position="33"/>
    </location>
</feature>
<dbReference type="OrthoDB" id="9182830at2"/>
<reference evidence="3 4" key="1">
    <citation type="submission" date="2018-03" db="EMBL/GenBank/DDBJ databases">
        <title>Genomic Encyclopedia of Archaeal and Bacterial Type Strains, Phase II (KMG-II): from individual species to whole genera.</title>
        <authorList>
            <person name="Goeker M."/>
        </authorList>
    </citation>
    <scope>NUCLEOTIDE SEQUENCE [LARGE SCALE GENOMIC DNA]</scope>
    <source>
        <strain evidence="3 4">DSM 25328</strain>
    </source>
</reference>
<evidence type="ECO:0000313" key="3">
    <source>
        <dbReference type="EMBL" id="PRZ45202.1"/>
    </source>
</evidence>
<gene>
    <name evidence="3" type="ORF">CLV89_11785</name>
</gene>
<dbReference type="Proteomes" id="UP000237718">
    <property type="component" value="Unassembled WGS sequence"/>
</dbReference>
<keyword evidence="2" id="KW-0472">Membrane</keyword>
<evidence type="ECO:0000256" key="2">
    <source>
        <dbReference type="SAM" id="Phobius"/>
    </source>
</evidence>
<protein>
    <submittedName>
        <fullName evidence="3">Uncharacterized protein</fullName>
    </submittedName>
</protein>
<evidence type="ECO:0000313" key="4">
    <source>
        <dbReference type="Proteomes" id="UP000237718"/>
    </source>
</evidence>
<sequence>MSKTSTVKNPLTIIAIFAGLTEVGGTGVLPLLSSDAQSVYIWFLMIFPIFLVVLFFCTLNFNREVLYAPSDWSNEDNFFRKLSKVSPEERLSQVEEEIEDAQHDGEGASDEEVGGGGCEDSVDSATTHSELKNDTDRKNRLLKQQTENYAVTYRAAEEFGLSKLAGKLKLDFRSGVRFSSNDMPNTIFDGLAIDENTVHLAEVKYSRTGFTSSLINRFSTELAKFKLVRNSFLEDGKDLVLHLVVVAPSFSAGNVADKRAEERLLKMARSYGVNTKIHVFPWVRAPSVDDRP</sequence>
<feature type="transmembrane region" description="Helical" evidence="2">
    <location>
        <begin position="39"/>
        <end position="61"/>
    </location>
</feature>
<proteinExistence type="predicted"/>
<keyword evidence="2" id="KW-0812">Transmembrane</keyword>
<dbReference type="EMBL" id="PVUF01000017">
    <property type="protein sequence ID" value="PRZ45202.1"/>
    <property type="molecule type" value="Genomic_DNA"/>
</dbReference>
<dbReference type="AlphaFoldDB" id="A0A2T1A9C0"/>
<evidence type="ECO:0000256" key="1">
    <source>
        <dbReference type="SAM" id="MobiDB-lite"/>
    </source>
</evidence>
<keyword evidence="2" id="KW-1133">Transmembrane helix</keyword>
<dbReference type="RefSeq" id="WP_133166754.1">
    <property type="nucleotide sequence ID" value="NZ_PVUF01000017.1"/>
</dbReference>
<accession>A0A2T1A9C0</accession>
<comment type="caution">
    <text evidence="3">The sequence shown here is derived from an EMBL/GenBank/DDBJ whole genome shotgun (WGS) entry which is preliminary data.</text>
</comment>